<accession>D2VZK0</accession>
<feature type="domain" description="EGF-like" evidence="7">
    <location>
        <begin position="485"/>
        <end position="518"/>
    </location>
</feature>
<keyword evidence="1 4" id="KW-0245">EGF-like domain</keyword>
<dbReference type="InterPro" id="IPR036426">
    <property type="entry name" value="Bulb-type_lectin_dom_sf"/>
</dbReference>
<feature type="signal peptide" evidence="6">
    <location>
        <begin position="1"/>
        <end position="21"/>
    </location>
</feature>
<dbReference type="InterPro" id="IPR013111">
    <property type="entry name" value="EGF_extracell"/>
</dbReference>
<evidence type="ECO:0000256" key="5">
    <source>
        <dbReference type="SAM" id="Phobius"/>
    </source>
</evidence>
<evidence type="ECO:0000256" key="1">
    <source>
        <dbReference type="ARBA" id="ARBA00022536"/>
    </source>
</evidence>
<evidence type="ECO:0000256" key="3">
    <source>
        <dbReference type="ARBA" id="ARBA00023157"/>
    </source>
</evidence>
<dbReference type="EMBL" id="GG738915">
    <property type="protein sequence ID" value="EFC37713.1"/>
    <property type="molecule type" value="Genomic_DNA"/>
</dbReference>
<organism evidence="9">
    <name type="scientific">Naegleria gruberi</name>
    <name type="common">Amoeba</name>
    <dbReference type="NCBI Taxonomy" id="5762"/>
    <lineage>
        <taxon>Eukaryota</taxon>
        <taxon>Discoba</taxon>
        <taxon>Heterolobosea</taxon>
        <taxon>Tetramitia</taxon>
        <taxon>Eutetramitia</taxon>
        <taxon>Vahlkampfiidae</taxon>
        <taxon>Naegleria</taxon>
    </lineage>
</organism>
<dbReference type="PROSITE" id="PS50026">
    <property type="entry name" value="EGF_3"/>
    <property type="match status" value="5"/>
</dbReference>
<protein>
    <submittedName>
        <fullName evidence="8">Predicted protein</fullName>
    </submittedName>
</protein>
<feature type="disulfide bond" evidence="4">
    <location>
        <begin position="508"/>
        <end position="517"/>
    </location>
</feature>
<keyword evidence="2" id="KW-0677">Repeat</keyword>
<dbReference type="OrthoDB" id="283575at2759"/>
<dbReference type="InterPro" id="IPR000742">
    <property type="entry name" value="EGF"/>
</dbReference>
<keyword evidence="5" id="KW-1133">Transmembrane helix</keyword>
<feature type="disulfide bond" evidence="4">
    <location>
        <begin position="470"/>
        <end position="479"/>
    </location>
</feature>
<dbReference type="KEGG" id="ngr:NAEGRDRAFT_74515"/>
<dbReference type="PROSITE" id="PS00022">
    <property type="entry name" value="EGF_1"/>
    <property type="match status" value="10"/>
</dbReference>
<keyword evidence="5" id="KW-0472">Membrane</keyword>
<dbReference type="InterPro" id="IPR002859">
    <property type="entry name" value="PKD/REJ-like"/>
</dbReference>
<feature type="domain" description="EGF-like" evidence="7">
    <location>
        <begin position="447"/>
        <end position="480"/>
    </location>
</feature>
<feature type="disulfide bond" evidence="4">
    <location>
        <begin position="293"/>
        <end position="302"/>
    </location>
</feature>
<dbReference type="PANTHER" id="PTHR11219:SF69">
    <property type="entry name" value="TENEURIN-A"/>
    <property type="match status" value="1"/>
</dbReference>
<feature type="disulfide bond" evidence="4">
    <location>
        <begin position="547"/>
        <end position="556"/>
    </location>
</feature>
<dbReference type="eggNOG" id="KOG1225">
    <property type="taxonomic scope" value="Eukaryota"/>
</dbReference>
<feature type="transmembrane region" description="Helical" evidence="5">
    <location>
        <begin position="1865"/>
        <end position="1893"/>
    </location>
</feature>
<dbReference type="InParanoid" id="D2VZK0"/>
<feature type="disulfide bond" evidence="4">
    <location>
        <begin position="664"/>
        <end position="673"/>
    </location>
</feature>
<dbReference type="GeneID" id="8857630"/>
<keyword evidence="5" id="KW-0812">Transmembrane</keyword>
<evidence type="ECO:0000259" key="7">
    <source>
        <dbReference type="PROSITE" id="PS50026"/>
    </source>
</evidence>
<dbReference type="Gene3D" id="2.10.25.10">
    <property type="entry name" value="Laminin"/>
    <property type="match status" value="8"/>
</dbReference>
<gene>
    <name evidence="8" type="ORF">NAEGRDRAFT_74515</name>
</gene>
<feature type="domain" description="EGF-like" evidence="7">
    <location>
        <begin position="524"/>
        <end position="557"/>
    </location>
</feature>
<dbReference type="Proteomes" id="UP000006671">
    <property type="component" value="Unassembled WGS sequence"/>
</dbReference>
<keyword evidence="3 4" id="KW-1015">Disulfide bond</keyword>
<evidence type="ECO:0000313" key="8">
    <source>
        <dbReference type="EMBL" id="EFC37713.1"/>
    </source>
</evidence>
<dbReference type="SMART" id="SM00181">
    <property type="entry name" value="EGF"/>
    <property type="match status" value="13"/>
</dbReference>
<dbReference type="Pfam" id="PF07974">
    <property type="entry name" value="EGF_2"/>
    <property type="match status" value="6"/>
</dbReference>
<evidence type="ECO:0000313" key="9">
    <source>
        <dbReference type="Proteomes" id="UP000006671"/>
    </source>
</evidence>
<keyword evidence="6" id="KW-0732">Signal</keyword>
<evidence type="ECO:0000256" key="2">
    <source>
        <dbReference type="ARBA" id="ARBA00022737"/>
    </source>
</evidence>
<evidence type="ECO:0000256" key="6">
    <source>
        <dbReference type="SAM" id="SignalP"/>
    </source>
</evidence>
<keyword evidence="9" id="KW-1185">Reference proteome</keyword>
<dbReference type="OMA" id="GNECTQY"/>
<feature type="chain" id="PRO_5003038769" evidence="6">
    <location>
        <begin position="22"/>
        <end position="1913"/>
    </location>
</feature>
<reference evidence="8 9" key="1">
    <citation type="journal article" date="2010" name="Cell">
        <title>The genome of Naegleria gruberi illuminates early eukaryotic versatility.</title>
        <authorList>
            <person name="Fritz-Laylin L.K."/>
            <person name="Prochnik S.E."/>
            <person name="Ginger M.L."/>
            <person name="Dacks J.B."/>
            <person name="Carpenter M.L."/>
            <person name="Field M.C."/>
            <person name="Kuo A."/>
            <person name="Paredez A."/>
            <person name="Chapman J."/>
            <person name="Pham J."/>
            <person name="Shu S."/>
            <person name="Neupane R."/>
            <person name="Cipriano M."/>
            <person name="Mancuso J."/>
            <person name="Tu H."/>
            <person name="Salamov A."/>
            <person name="Lindquist E."/>
            <person name="Shapiro H."/>
            <person name="Lucas S."/>
            <person name="Grigoriev I.V."/>
            <person name="Cande W.Z."/>
            <person name="Fulton C."/>
            <person name="Rokhsar D.S."/>
            <person name="Dawson S.C."/>
        </authorList>
    </citation>
    <scope>NUCLEOTIDE SEQUENCE [LARGE SCALE GENOMIC DNA]</scope>
    <source>
        <strain evidence="8 9">NEG-M</strain>
    </source>
</reference>
<dbReference type="PANTHER" id="PTHR11219">
    <property type="entry name" value="TENEURIN AND N-ACETYLGLUCOSAMINE-1-PHOSPHODIESTER ALPHA-N-ACETYLGLUCOSAMINIDASE"/>
    <property type="match status" value="1"/>
</dbReference>
<evidence type="ECO:0000256" key="4">
    <source>
        <dbReference type="PROSITE-ProRule" id="PRU00076"/>
    </source>
</evidence>
<name>D2VZK0_NAEGR</name>
<sequence length="1913" mass="205711">MKLFFSVLAILLLFIVSEVSASTCYGIPGTNTSTCGGNICFGNDNCLCVDISPSTALTAESPILLATNTLTSADGKIALTLNNDGSLSQFYEGVFMKNFQRSVGPAKNGGYKLVLSQDDGSLKIMDGASLITTLDPKNDCGTHTGPFKFVLQVDGHLVVYSSTDHCFTLNAESITGFPSVNDLTNYGVLWGGSECKTPKCNGIVATHPEACPTYATCVAPNTCQYPTCNGISGDNSTVCSGHGTCTKTDTCDCESTTYSGSNCQLFTCGDYLNTDRKVCSGHGSCVAPNSCSCSSGYSGEDCSLFKCYGIAPGISSSVCSGRGSCIAPNNCSCASGYFGDCSQYECFGTLFTSSSACSGQGSCISPNNCSCSNDHYGNDCSQFDCFGIASTNGSAIMEMSVLNMIVMELPQQVVQFVLDMVSCISPNNCSCLVGYYGNDCSQFDCYGTIFTSGSVCSGHGSCVASNNCSCSSGYYGNDCSQFDCYGNVSTSSACSGHGSCLSPNNCSCVSGYYGSDCSQFDCYGTASTNTSSCSNHGSCISPNNCSCLSGYYGNECTQYDCYGTSSTSGSVCSRHGSCLSPNNCSCLVGYYGNECTQYDCYGTVSTSGSVCSRHGSCISPNNCSCSSGYYGNDCRKFDCYGTASTSASVCTNHGSCISPNNCSCSSGYSGSDCSSFKCFGIAPSNAFVCSGNGTCNSPNNCSCSAGYFGNDCSQFNCFGISSTASACSGKGRCDSFDHCSCQPGYSGSDCAQFTCGGISSNASSVCSGHGKCTDFNTCVCDSTAVKGFWTGSVCSVCVSPYIGSMCSSLVKCNATTTCSGNGYCNDLEQCTCFADNKKGFWKGESCSSCADGVYGELCSTKIIGPVLFMDDLTGLKFKVVAPASYSSTYTNSMILDCNKLLKSVDLLGTKPKCYWTNKETFEFSIELDSDYKLKAGDSISLNNLYFESNNTAVQYLAFTVQAALSPKRPIATISGAKETYGSCEDVLIDASESYSPDRKALNFKWTVLLAPNKVALQNLLDTSLVSPSKLNVSYSGMNAGFHKFELAVTSQVYSLVDKIQVSFTKLAYAVPVVSIDGLYERSTITVKTSDVPISVKKKLSIPTYMDSAANIDYTWKQISGPQVEFAVDSFKNLKITKFNTIGNIQYVFKVSAFDTSNIDRVSTAEVNINTVAQALSMNMYVLDSTPQYSTIGLDFTDPESENVQPTYSWTCVNTVTNTACPAAVVNYLSQGVLEQYKIEKSIVGSAENVRISLNIQKGSRSVQSSVDLILPQQAENVIMPPLISVVQVSSSKVNKGDYVSVQLVVTINGDSNIDQFITRTWLLNDKAIDAVLTSPMSSSPSLSNSLILDTQYLDEGSSNTISLTVLDNRNNQKTSYSYSFSVNRPPKACSCAISPTSGVALTTIFNFNCENCQNDKKTYAFEYGFIDDFSGSFISLSKDEELYQKLPTPNSGNNLELYVKVIDTETLATTLSKQSVQITAPSVENVMEVKDYITKWNAISSLLPSGDYARSVFNSATISRTFQRMRDSFLTTTSRSVRTDCSGHGFLIKEKCVCEEDYTTSDCRMTKKDYEILNGINQDLATAFFSSQQVKSENGEKTTGKFFTNIMFGVESLLKSDVSANLYNKSLNIIRSTLDDAENSPSFQVEVGADKLLISSLNSMHSYLKTLPSYDYSELMESCHMLASLLSRKVLVGQSSSKFETNFAVHQFNKQFKNTFDSQVLTESKTSLTLPSTVSQRLQSVSLRKPVNYIWMIIKDVSQIITPQDGKTNTIVSDLSEIKFSTSITNYSSPITHSLPLTQTFNDKATYSCIQVTNGQVIDASSCKFSFNTNYGNCECSENVRVGILSSIPIEKPVNPETPKRISDLFWILWSFLIICFIIFAFIVLGIVGWYVVKKMKPETSNESKQGVELKSV</sequence>
<dbReference type="PROSITE" id="PS01186">
    <property type="entry name" value="EGF_2"/>
    <property type="match status" value="9"/>
</dbReference>
<dbReference type="Gene3D" id="2.90.10.10">
    <property type="entry name" value="Bulb-type lectin domain"/>
    <property type="match status" value="1"/>
</dbReference>
<dbReference type="VEuPathDB" id="AmoebaDB:NAEGRDRAFT_74515"/>
<comment type="caution">
    <text evidence="4">Lacks conserved residue(s) required for the propagation of feature annotation.</text>
</comment>
<dbReference type="InterPro" id="IPR051216">
    <property type="entry name" value="Teneurin"/>
</dbReference>
<dbReference type="RefSeq" id="XP_002670457.1">
    <property type="nucleotide sequence ID" value="XM_002670411.1"/>
</dbReference>
<dbReference type="Pfam" id="PF02010">
    <property type="entry name" value="REJ"/>
    <property type="match status" value="1"/>
</dbReference>
<feature type="domain" description="EGF-like" evidence="7">
    <location>
        <begin position="270"/>
        <end position="303"/>
    </location>
</feature>
<proteinExistence type="predicted"/>
<dbReference type="STRING" id="5762.D2VZK0"/>
<feature type="domain" description="EGF-like" evidence="7">
    <location>
        <begin position="641"/>
        <end position="674"/>
    </location>
</feature>